<feature type="non-terminal residue" evidence="1">
    <location>
        <position position="1"/>
    </location>
</feature>
<dbReference type="Gene3D" id="3.40.30.10">
    <property type="entry name" value="Glutaredoxin"/>
    <property type="match status" value="1"/>
</dbReference>
<gene>
    <name evidence="1" type="ORF">METZ01_LOCUS36584</name>
</gene>
<dbReference type="InterPro" id="IPR006660">
    <property type="entry name" value="Arsenate_reductase-like"/>
</dbReference>
<reference evidence="1" key="1">
    <citation type="submission" date="2018-05" db="EMBL/GenBank/DDBJ databases">
        <authorList>
            <person name="Lanie J.A."/>
            <person name="Ng W.-L."/>
            <person name="Kazmierczak K.M."/>
            <person name="Andrzejewski T.M."/>
            <person name="Davidsen T.M."/>
            <person name="Wayne K.J."/>
            <person name="Tettelin H."/>
            <person name="Glass J.I."/>
            <person name="Rusch D."/>
            <person name="Podicherti R."/>
            <person name="Tsui H.-C.T."/>
            <person name="Winkler M.E."/>
        </authorList>
    </citation>
    <scope>NUCLEOTIDE SEQUENCE</scope>
</reference>
<sequence>VKLLEEEGVSFKRVNYFLEPLRKEDLVALLRKGALVPRDLLRTREKSYREMGLADPNLDDDTILDALVAEPGLLQRPIVERSGRVVIGRPLENVRKLF</sequence>
<dbReference type="EMBL" id="UINC01001564">
    <property type="protein sequence ID" value="SUZ83730.1"/>
    <property type="molecule type" value="Genomic_DNA"/>
</dbReference>
<organism evidence="1">
    <name type="scientific">marine metagenome</name>
    <dbReference type="NCBI Taxonomy" id="408172"/>
    <lineage>
        <taxon>unclassified sequences</taxon>
        <taxon>metagenomes</taxon>
        <taxon>ecological metagenomes</taxon>
    </lineage>
</organism>
<dbReference type="InterPro" id="IPR036249">
    <property type="entry name" value="Thioredoxin-like_sf"/>
</dbReference>
<evidence type="ECO:0008006" key="2">
    <source>
        <dbReference type="Google" id="ProtNLM"/>
    </source>
</evidence>
<protein>
    <recommendedName>
        <fullName evidence="2">Arsenate reductase (Glutaredoxin)</fullName>
    </recommendedName>
</protein>
<proteinExistence type="predicted"/>
<dbReference type="PANTHER" id="PTHR30041">
    <property type="entry name" value="ARSENATE REDUCTASE"/>
    <property type="match status" value="1"/>
</dbReference>
<name>A0A381QX37_9ZZZZ</name>
<evidence type="ECO:0000313" key="1">
    <source>
        <dbReference type="EMBL" id="SUZ83730.1"/>
    </source>
</evidence>
<dbReference type="SUPFAM" id="SSF52833">
    <property type="entry name" value="Thioredoxin-like"/>
    <property type="match status" value="1"/>
</dbReference>
<accession>A0A381QX37</accession>
<dbReference type="AlphaFoldDB" id="A0A381QX37"/>
<dbReference type="PANTHER" id="PTHR30041:SF4">
    <property type="entry name" value="ARSENATE REDUCTASE"/>
    <property type="match status" value="1"/>
</dbReference>
<dbReference type="Pfam" id="PF03960">
    <property type="entry name" value="ArsC"/>
    <property type="match status" value="1"/>
</dbReference>
<dbReference type="PROSITE" id="PS51353">
    <property type="entry name" value="ARSC"/>
    <property type="match status" value="1"/>
</dbReference>